<dbReference type="RefSeq" id="WP_013621983.1">
    <property type="nucleotide sequence ID" value="NC_015167.1"/>
</dbReference>
<dbReference type="PANTHER" id="PTHR48098">
    <property type="entry name" value="ENTEROCHELIN ESTERASE-RELATED"/>
    <property type="match status" value="1"/>
</dbReference>
<dbReference type="PANTHER" id="PTHR48098:SF6">
    <property type="entry name" value="FERRI-BACILLIBACTIN ESTERASE BESA"/>
    <property type="match status" value="1"/>
</dbReference>
<protein>
    <submittedName>
        <fullName evidence="1">Esterase</fullName>
    </submittedName>
</protein>
<dbReference type="SUPFAM" id="SSF53474">
    <property type="entry name" value="alpha/beta-Hydrolases"/>
    <property type="match status" value="1"/>
</dbReference>
<dbReference type="Pfam" id="PF00756">
    <property type="entry name" value="Esterase"/>
    <property type="match status" value="1"/>
</dbReference>
<dbReference type="InterPro" id="IPR029058">
    <property type="entry name" value="AB_hydrolase_fold"/>
</dbReference>
<dbReference type="STRING" id="867900.Celly_2423"/>
<dbReference type="OrthoDB" id="9784036at2"/>
<dbReference type="HOGENOM" id="CLU_039834_1_2_10"/>
<sequence length="342" mass="39289">MKLILYIFILGCLLSCTNKQKTEEVKTNLPFAEVEQINLASGKLVRLNNIASKYITPRPVDVWLPNNYTTKEEYAVIYMHDGQMLFDSTTTWNKQEWKVDEVAAKLNNDKNIKKFIVVAVHNIAELRWQDLFPKKAITNNVSAINKSLVQDFKNDNFDIDKLTGDQYLKFIVTELKPIIDTSFSVKKDAKNTFVMGSSMGGLMSMYAISEYPNIFGGAACLSTHWLGFKPMDNNVLPNLIFKYAASNIPDSKTHKLYFDYGTETLDAYYLKYANTVDSIYLKNGYTQKNYKNLKFEGENHSENSWQKRIKIPLTFLLKTIKNEKNNYNFILICSSNILQGKS</sequence>
<dbReference type="InterPro" id="IPR050583">
    <property type="entry name" value="Mycobacterial_A85_antigen"/>
</dbReference>
<evidence type="ECO:0000313" key="1">
    <source>
        <dbReference type="EMBL" id="ADY30240.1"/>
    </source>
</evidence>
<accession>F0RHH4</accession>
<dbReference type="Gene3D" id="3.40.50.1820">
    <property type="entry name" value="alpha/beta hydrolase"/>
    <property type="match status" value="1"/>
</dbReference>
<name>F0RHH4_CELLC</name>
<evidence type="ECO:0000313" key="2">
    <source>
        <dbReference type="Proteomes" id="UP000007487"/>
    </source>
</evidence>
<dbReference type="AlphaFoldDB" id="F0RHH4"/>
<dbReference type="KEGG" id="cly:Celly_2423"/>
<dbReference type="eggNOG" id="COG2382">
    <property type="taxonomic scope" value="Bacteria"/>
</dbReference>
<dbReference type="EMBL" id="CP002534">
    <property type="protein sequence ID" value="ADY30240.1"/>
    <property type="molecule type" value="Genomic_DNA"/>
</dbReference>
<proteinExistence type="predicted"/>
<dbReference type="InterPro" id="IPR000801">
    <property type="entry name" value="Esterase-like"/>
</dbReference>
<gene>
    <name evidence="1" type="ordered locus">Celly_2423</name>
</gene>
<reference evidence="1 2" key="1">
    <citation type="journal article" date="2011" name="Stand. Genomic Sci.">
        <title>Complete genome sequence of Cellulophaga lytica type strain (LIM- 21).</title>
        <authorList>
            <person name="Pati A."/>
            <person name="Abt B."/>
            <person name="Teshima H."/>
            <person name="Nolan M."/>
            <person name="Lapidus A."/>
            <person name="Lucas S."/>
            <person name="Hammon N."/>
            <person name="Deshpande S."/>
            <person name="Cheng J.F."/>
            <person name="Tapia R."/>
            <person name="Han C."/>
            <person name="Goodwin L."/>
            <person name="Pitluck S."/>
            <person name="Liolios K."/>
            <person name="Pagani I."/>
            <person name="Mavromatis K."/>
            <person name="Ovchinikova G."/>
            <person name="Chen A."/>
            <person name="Palaniappan K."/>
            <person name="Land M."/>
            <person name="Hauser L."/>
            <person name="Jeffries C.D."/>
            <person name="Detter J.C."/>
            <person name="Brambilla E.M."/>
            <person name="Kannan K.P."/>
            <person name="Rohde M."/>
            <person name="Spring S."/>
            <person name="Goker M."/>
            <person name="Woyke T."/>
            <person name="Bristow J."/>
            <person name="Eisen J.A."/>
            <person name="Markowitz V."/>
            <person name="Hugenholtz P."/>
            <person name="Kyrpides N.C."/>
            <person name="Klenk H.P."/>
            <person name="Ivanova N."/>
        </authorList>
    </citation>
    <scope>NUCLEOTIDE SEQUENCE [LARGE SCALE GENOMIC DNA]</scope>
    <source>
        <strain evidence="2">ATCC 23178 / DSM 7489 / JCM 8516 / NBRC 14961 / NCIMB 1423 / VKM B-1433 / Cy l20</strain>
    </source>
</reference>
<organism evidence="1 2">
    <name type="scientific">Cellulophaga lytica (strain ATCC 23178 / DSM 7489 / JCM 8516 / NBRC 14961 / NCIMB 1423 / VKM B-1433 / Cy l20)</name>
    <dbReference type="NCBI Taxonomy" id="867900"/>
    <lineage>
        <taxon>Bacteria</taxon>
        <taxon>Pseudomonadati</taxon>
        <taxon>Bacteroidota</taxon>
        <taxon>Flavobacteriia</taxon>
        <taxon>Flavobacteriales</taxon>
        <taxon>Flavobacteriaceae</taxon>
        <taxon>Cellulophaga</taxon>
    </lineage>
</organism>
<dbReference type="Proteomes" id="UP000007487">
    <property type="component" value="Chromosome"/>
</dbReference>
<keyword evidence="2" id="KW-1185">Reference proteome</keyword>